<feature type="binding site" evidence="3">
    <location>
        <begin position="82"/>
        <end position="83"/>
    </location>
    <ligand>
        <name>5-phospho-alpha-D-ribose 1-diphosphate</name>
        <dbReference type="ChEBI" id="CHEBI:58017"/>
    </ligand>
</feature>
<dbReference type="RefSeq" id="WP_206980036.1">
    <property type="nucleotide sequence ID" value="NZ_JAFLQZ010000001.1"/>
</dbReference>
<dbReference type="EC" id="2.4.2.18" evidence="3"/>
<organism evidence="6 7">
    <name type="scientific">Hymenobacter telluris</name>
    <dbReference type="NCBI Taxonomy" id="2816474"/>
    <lineage>
        <taxon>Bacteria</taxon>
        <taxon>Pseudomonadati</taxon>
        <taxon>Bacteroidota</taxon>
        <taxon>Cytophagia</taxon>
        <taxon>Cytophagales</taxon>
        <taxon>Hymenobacteraceae</taxon>
        <taxon>Hymenobacter</taxon>
    </lineage>
</organism>
<keyword evidence="2 3" id="KW-0808">Transferase</keyword>
<dbReference type="InterPro" id="IPR005940">
    <property type="entry name" value="Anthranilate_Pribosyl_Tfrase"/>
</dbReference>
<dbReference type="NCBIfam" id="TIGR01245">
    <property type="entry name" value="trpD"/>
    <property type="match status" value="1"/>
</dbReference>
<dbReference type="AlphaFoldDB" id="A0A939J7A4"/>
<name>A0A939J7A4_9BACT</name>
<feature type="binding site" evidence="3">
    <location>
        <position position="165"/>
    </location>
    <ligand>
        <name>anthranilate</name>
        <dbReference type="ChEBI" id="CHEBI:16567"/>
        <label>2</label>
    </ligand>
</feature>
<evidence type="ECO:0000256" key="3">
    <source>
        <dbReference type="HAMAP-Rule" id="MF_00211"/>
    </source>
</evidence>
<dbReference type="GO" id="GO:0005829">
    <property type="term" value="C:cytosol"/>
    <property type="evidence" value="ECO:0007669"/>
    <property type="project" value="TreeGrafter"/>
</dbReference>
<feature type="domain" description="Glycosyl transferase family 3 N-terminal" evidence="5">
    <location>
        <begin position="2"/>
        <end position="62"/>
    </location>
</feature>
<keyword evidence="3" id="KW-0479">Metal-binding</keyword>
<feature type="binding site" evidence="3">
    <location>
        <position position="119"/>
    </location>
    <ligand>
        <name>5-phospho-alpha-D-ribose 1-diphosphate</name>
        <dbReference type="ChEBI" id="CHEBI:58017"/>
    </ligand>
</feature>
<feature type="binding site" evidence="3">
    <location>
        <position position="224"/>
    </location>
    <ligand>
        <name>Mg(2+)</name>
        <dbReference type="ChEBI" id="CHEBI:18420"/>
        <label>1</label>
    </ligand>
</feature>
<keyword evidence="3" id="KW-0822">Tryptophan biosynthesis</keyword>
<gene>
    <name evidence="3 6" type="primary">trpD</name>
    <name evidence="6" type="ORF">J0X19_01100</name>
</gene>
<feature type="binding site" evidence="3">
    <location>
        <position position="91"/>
    </location>
    <ligand>
        <name>Mg(2+)</name>
        <dbReference type="ChEBI" id="CHEBI:18420"/>
        <label>1</label>
    </ligand>
</feature>
<dbReference type="GO" id="GO:0000162">
    <property type="term" value="P:L-tryptophan biosynthetic process"/>
    <property type="evidence" value="ECO:0007669"/>
    <property type="project" value="UniProtKB-UniRule"/>
</dbReference>
<dbReference type="InterPro" id="IPR000312">
    <property type="entry name" value="Glycosyl_Trfase_fam3"/>
</dbReference>
<dbReference type="Pfam" id="PF02885">
    <property type="entry name" value="Glycos_trans_3N"/>
    <property type="match status" value="1"/>
</dbReference>
<dbReference type="PANTHER" id="PTHR43285:SF2">
    <property type="entry name" value="ANTHRANILATE PHOSPHORIBOSYLTRANSFERASE"/>
    <property type="match status" value="1"/>
</dbReference>
<evidence type="ECO:0000256" key="1">
    <source>
        <dbReference type="ARBA" id="ARBA00022676"/>
    </source>
</evidence>
<protein>
    <recommendedName>
        <fullName evidence="3">Anthranilate phosphoribosyltransferase</fullName>
        <ecNumber evidence="3">2.4.2.18</ecNumber>
    </recommendedName>
</protein>
<dbReference type="PANTHER" id="PTHR43285">
    <property type="entry name" value="ANTHRANILATE PHOSPHORIBOSYLTRANSFERASE"/>
    <property type="match status" value="1"/>
</dbReference>
<evidence type="ECO:0000259" key="5">
    <source>
        <dbReference type="Pfam" id="PF02885"/>
    </source>
</evidence>
<dbReference type="Pfam" id="PF00591">
    <property type="entry name" value="Glycos_transf_3"/>
    <property type="match status" value="1"/>
</dbReference>
<proteinExistence type="inferred from homology"/>
<keyword evidence="7" id="KW-1185">Reference proteome</keyword>
<feature type="binding site" evidence="3">
    <location>
        <position position="87"/>
    </location>
    <ligand>
        <name>5-phospho-alpha-D-ribose 1-diphosphate</name>
        <dbReference type="ChEBI" id="CHEBI:58017"/>
    </ligand>
</feature>
<feature type="binding site" evidence="3">
    <location>
        <begin position="107"/>
        <end position="115"/>
    </location>
    <ligand>
        <name>5-phospho-alpha-D-ribose 1-diphosphate</name>
        <dbReference type="ChEBI" id="CHEBI:58017"/>
    </ligand>
</feature>
<dbReference type="SUPFAM" id="SSF52418">
    <property type="entry name" value="Nucleoside phosphorylase/phosphoribosyltransferase catalytic domain"/>
    <property type="match status" value="1"/>
</dbReference>
<dbReference type="EMBL" id="JAFLQZ010000001">
    <property type="protein sequence ID" value="MBO0356529.1"/>
    <property type="molecule type" value="Genomic_DNA"/>
</dbReference>
<feature type="binding site" evidence="3">
    <location>
        <position position="110"/>
    </location>
    <ligand>
        <name>anthranilate</name>
        <dbReference type="ChEBI" id="CHEBI:16567"/>
        <label>1</label>
    </ligand>
</feature>
<sequence length="337" mass="35956">MKQLLNILFEQQLLSHAEAREAMLQIGQGEANPAEMAAFMAVYRMRPISVPELAGFREALLSLSRDPELGTHDTVDIVGTGGDGKDTLNISTLACFVVAGAGYKVTKHGNIGVSSVCGSSDVLAQLGVDFAASNDVLKRQLEQANICFLHAPSFHPAMRHAGPVRRELGVRTFFNILGPLVNPARPRYQVAGTFSLELLRLYHYLLQQTSACYTVVHALDGYDELSLTGAAKLATPEGEQLVTAADFKLAATTPQELAGGRTPTESAQLFLNVLEGKATRPQRDVVTANAALAIRCLEPGFGFAEALAAAQESLDSGRARTALRQLLAATPSKAVSV</sequence>
<evidence type="ECO:0000313" key="6">
    <source>
        <dbReference type="EMBL" id="MBO0356529.1"/>
    </source>
</evidence>
<evidence type="ECO:0000259" key="4">
    <source>
        <dbReference type="Pfam" id="PF00591"/>
    </source>
</evidence>
<comment type="pathway">
    <text evidence="3">Amino-acid biosynthesis; L-tryptophan biosynthesis; L-tryptophan from chorismate: step 2/5.</text>
</comment>
<dbReference type="GO" id="GO:0004048">
    <property type="term" value="F:anthranilate phosphoribosyltransferase activity"/>
    <property type="evidence" value="ECO:0007669"/>
    <property type="project" value="UniProtKB-UniRule"/>
</dbReference>
<dbReference type="Proteomes" id="UP000664144">
    <property type="component" value="Unassembled WGS sequence"/>
</dbReference>
<dbReference type="GO" id="GO:0000287">
    <property type="term" value="F:magnesium ion binding"/>
    <property type="evidence" value="ECO:0007669"/>
    <property type="project" value="UniProtKB-UniRule"/>
</dbReference>
<feature type="domain" description="Glycosyl transferase family 3" evidence="4">
    <location>
        <begin position="73"/>
        <end position="319"/>
    </location>
</feature>
<keyword evidence="3" id="KW-0028">Amino-acid biosynthesis</keyword>
<feature type="binding site" evidence="3">
    <location>
        <position position="224"/>
    </location>
    <ligand>
        <name>Mg(2+)</name>
        <dbReference type="ChEBI" id="CHEBI:18420"/>
        <label>2</label>
    </ligand>
</feature>
<comment type="subunit">
    <text evidence="3">Homodimer.</text>
</comment>
<keyword evidence="3" id="KW-0460">Magnesium</keyword>
<keyword evidence="3" id="KW-0057">Aromatic amino acid biosynthesis</keyword>
<dbReference type="InterPro" id="IPR035902">
    <property type="entry name" value="Nuc_phospho_transferase"/>
</dbReference>
<feature type="binding site" evidence="3">
    <location>
        <position position="79"/>
    </location>
    <ligand>
        <name>anthranilate</name>
        <dbReference type="ChEBI" id="CHEBI:16567"/>
        <label>1</label>
    </ligand>
</feature>
<comment type="caution">
    <text evidence="3">Lacks conserved residue(s) required for the propagation of feature annotation.</text>
</comment>
<dbReference type="Gene3D" id="3.40.1030.10">
    <property type="entry name" value="Nucleoside phosphorylase/phosphoribosyltransferase catalytic domain"/>
    <property type="match status" value="1"/>
</dbReference>
<evidence type="ECO:0000313" key="7">
    <source>
        <dbReference type="Proteomes" id="UP000664144"/>
    </source>
</evidence>
<dbReference type="InterPro" id="IPR017459">
    <property type="entry name" value="Glycosyl_Trfase_fam3_N_dom"/>
</dbReference>
<comment type="catalytic activity">
    <reaction evidence="3">
        <text>N-(5-phospho-beta-D-ribosyl)anthranilate + diphosphate = 5-phospho-alpha-D-ribose 1-diphosphate + anthranilate</text>
        <dbReference type="Rhea" id="RHEA:11768"/>
        <dbReference type="ChEBI" id="CHEBI:16567"/>
        <dbReference type="ChEBI" id="CHEBI:18277"/>
        <dbReference type="ChEBI" id="CHEBI:33019"/>
        <dbReference type="ChEBI" id="CHEBI:58017"/>
        <dbReference type="EC" id="2.4.2.18"/>
    </reaction>
</comment>
<feature type="binding site" evidence="3">
    <location>
        <begin position="89"/>
        <end position="92"/>
    </location>
    <ligand>
        <name>5-phospho-alpha-D-ribose 1-diphosphate</name>
        <dbReference type="ChEBI" id="CHEBI:58017"/>
    </ligand>
</feature>
<comment type="function">
    <text evidence="3">Catalyzes the transfer of the phosphoribosyl group of 5-phosphorylribose-1-pyrophosphate (PRPP) to anthranilate to yield N-(5'-phosphoribosyl)-anthranilate (PRA).</text>
</comment>
<comment type="cofactor">
    <cofactor evidence="3">
        <name>Mg(2+)</name>
        <dbReference type="ChEBI" id="CHEBI:18420"/>
    </cofactor>
    <text evidence="3">Binds 2 magnesium ions per monomer.</text>
</comment>
<feature type="binding site" evidence="3">
    <location>
        <position position="223"/>
    </location>
    <ligand>
        <name>Mg(2+)</name>
        <dbReference type="ChEBI" id="CHEBI:18420"/>
        <label>2</label>
    </ligand>
</feature>
<comment type="caution">
    <text evidence="6">The sequence shown here is derived from an EMBL/GenBank/DDBJ whole genome shotgun (WGS) entry which is preliminary data.</text>
</comment>
<accession>A0A939J7A4</accession>
<dbReference type="Gene3D" id="1.20.970.10">
    <property type="entry name" value="Transferase, Pyrimidine Nucleoside Phosphorylase, Chain C"/>
    <property type="match status" value="1"/>
</dbReference>
<comment type="similarity">
    <text evidence="3">Belongs to the anthranilate phosphoribosyltransferase family.</text>
</comment>
<dbReference type="HAMAP" id="MF_00211">
    <property type="entry name" value="TrpD"/>
    <property type="match status" value="1"/>
</dbReference>
<dbReference type="SUPFAM" id="SSF47648">
    <property type="entry name" value="Nucleoside phosphorylase/phosphoribosyltransferase N-terminal domain"/>
    <property type="match status" value="1"/>
</dbReference>
<keyword evidence="1 3" id="KW-0328">Glycosyltransferase</keyword>
<feature type="binding site" evidence="3">
    <location>
        <position position="79"/>
    </location>
    <ligand>
        <name>5-phospho-alpha-D-ribose 1-diphosphate</name>
        <dbReference type="ChEBI" id="CHEBI:58017"/>
    </ligand>
</feature>
<evidence type="ECO:0000256" key="2">
    <source>
        <dbReference type="ARBA" id="ARBA00022679"/>
    </source>
</evidence>
<dbReference type="InterPro" id="IPR036320">
    <property type="entry name" value="Glycosyl_Trfase_fam3_N_dom_sf"/>
</dbReference>
<reference evidence="6" key="1">
    <citation type="submission" date="2021-03" db="EMBL/GenBank/DDBJ databases">
        <authorList>
            <person name="Kim M.K."/>
        </authorList>
    </citation>
    <scope>NUCLEOTIDE SEQUENCE</scope>
    <source>
        <strain evidence="6">BT186</strain>
    </source>
</reference>